<keyword evidence="3" id="KW-1185">Reference proteome</keyword>
<organism evidence="2 3">
    <name type="scientific">Ramlibacter pinisoli</name>
    <dbReference type="NCBI Taxonomy" id="2682844"/>
    <lineage>
        <taxon>Bacteria</taxon>
        <taxon>Pseudomonadati</taxon>
        <taxon>Pseudomonadota</taxon>
        <taxon>Betaproteobacteria</taxon>
        <taxon>Burkholderiales</taxon>
        <taxon>Comamonadaceae</taxon>
        <taxon>Ramlibacter</taxon>
    </lineage>
</organism>
<dbReference type="EMBL" id="WSEL01000003">
    <property type="protein sequence ID" value="MVQ30337.1"/>
    <property type="molecule type" value="Genomic_DNA"/>
</dbReference>
<dbReference type="Pfam" id="PF11249">
    <property type="entry name" value="DUF3047"/>
    <property type="match status" value="1"/>
</dbReference>
<evidence type="ECO:0000313" key="2">
    <source>
        <dbReference type="EMBL" id="MVQ30337.1"/>
    </source>
</evidence>
<reference evidence="2 3" key="1">
    <citation type="submission" date="2019-12" db="EMBL/GenBank/DDBJ databases">
        <authorList>
            <person name="Huq M.A."/>
        </authorList>
    </citation>
    <scope>NUCLEOTIDE SEQUENCE [LARGE SCALE GENOMIC DNA]</scope>
    <source>
        <strain evidence="2 3">MAH-25</strain>
    </source>
</reference>
<evidence type="ECO:0000256" key="1">
    <source>
        <dbReference type="SAM" id="SignalP"/>
    </source>
</evidence>
<dbReference type="AlphaFoldDB" id="A0A6N8IU03"/>
<dbReference type="RefSeq" id="WP_157398233.1">
    <property type="nucleotide sequence ID" value="NZ_WSEL01000003.1"/>
</dbReference>
<keyword evidence="1" id="KW-0732">Signal</keyword>
<feature type="chain" id="PRO_5026758702" evidence="1">
    <location>
        <begin position="26"/>
        <end position="258"/>
    </location>
</feature>
<protein>
    <submittedName>
        <fullName evidence="2">DUF3047 domain-containing protein</fullName>
    </submittedName>
</protein>
<dbReference type="Proteomes" id="UP000469385">
    <property type="component" value="Unassembled WGS sequence"/>
</dbReference>
<name>A0A6N8IU03_9BURK</name>
<evidence type="ECO:0000313" key="3">
    <source>
        <dbReference type="Proteomes" id="UP000469385"/>
    </source>
</evidence>
<feature type="signal peptide" evidence="1">
    <location>
        <begin position="1"/>
        <end position="25"/>
    </location>
</feature>
<proteinExistence type="predicted"/>
<gene>
    <name evidence="2" type="ORF">GON04_12815</name>
</gene>
<comment type="caution">
    <text evidence="2">The sequence shown here is derived from an EMBL/GenBank/DDBJ whole genome shotgun (WGS) entry which is preliminary data.</text>
</comment>
<sequence>MRLPACLSPSLTLSLLVALCGPLSGCMTTPAEPAPIGASAWAQASRLPAGTGTEGWLHQSFPGKRDVQFESVRQDGRDTLAATADAAASTVRHKVRIEPAELGSLRFSWKVPELIAEADLATRDADDSPVRVMLAFDGDRSRLSAKDAMLSELMRTLTGEEMPYATLMYVWCNQRAPGTVIRSPRTERIRKLVLESGPNKLNRWLEYERDIRADYERAFGEPPGALIGVAIMTDSDNTRSLAKAWYGPVRFGALAATP</sequence>
<dbReference type="InterPro" id="IPR021409">
    <property type="entry name" value="DUF3047"/>
</dbReference>
<accession>A0A6N8IU03</accession>